<dbReference type="InterPro" id="IPR041546">
    <property type="entry name" value="ClpA/ClpB_AAA_lid"/>
</dbReference>
<keyword evidence="5 11" id="KW-0067">ATP-binding</keyword>
<dbReference type="InterPro" id="IPR027417">
    <property type="entry name" value="P-loop_NTPase"/>
</dbReference>
<dbReference type="NCBIfam" id="TIGR03346">
    <property type="entry name" value="chaperone_ClpB"/>
    <property type="match status" value="1"/>
</dbReference>
<keyword evidence="12" id="KW-0963">Cytoplasm</keyword>
<comment type="subcellular location">
    <subcellularLocation>
        <location evidence="1 12">Cytoplasm</location>
    </subcellularLocation>
</comment>
<protein>
    <recommendedName>
        <fullName evidence="12">Chaperone protein ClpB</fullName>
    </recommendedName>
</protein>
<evidence type="ECO:0000256" key="1">
    <source>
        <dbReference type="ARBA" id="ARBA00004496"/>
    </source>
</evidence>
<organism evidence="14 15">
    <name type="scientific">Nocardiopsis alborubida</name>
    <dbReference type="NCBI Taxonomy" id="146802"/>
    <lineage>
        <taxon>Bacteria</taxon>
        <taxon>Bacillati</taxon>
        <taxon>Actinomycetota</taxon>
        <taxon>Actinomycetes</taxon>
        <taxon>Streptosporangiales</taxon>
        <taxon>Nocardiopsidaceae</taxon>
        <taxon>Nocardiopsis</taxon>
    </lineage>
</organism>
<gene>
    <name evidence="12 14" type="primary">clpB</name>
    <name evidence="14" type="ORF">HGB44_30045</name>
</gene>
<dbReference type="InterPro" id="IPR028299">
    <property type="entry name" value="ClpA/B_CS2"/>
</dbReference>
<dbReference type="PRINTS" id="PR00300">
    <property type="entry name" value="CLPPROTEASEA"/>
</dbReference>
<dbReference type="PROSITE" id="PS00870">
    <property type="entry name" value="CLPAB_1"/>
    <property type="match status" value="1"/>
</dbReference>
<dbReference type="FunFam" id="3.40.50.300:FF:000025">
    <property type="entry name" value="ATP-dependent Clp protease subunit"/>
    <property type="match status" value="1"/>
</dbReference>
<dbReference type="Gene3D" id="3.40.50.300">
    <property type="entry name" value="P-loop containing nucleotide triphosphate hydrolases"/>
    <property type="match status" value="3"/>
</dbReference>
<evidence type="ECO:0000256" key="12">
    <source>
        <dbReference type="RuleBase" id="RU362034"/>
    </source>
</evidence>
<reference evidence="14 15" key="1">
    <citation type="submission" date="2020-04" db="EMBL/GenBank/DDBJ databases">
        <title>MicrobeNet Type strains.</title>
        <authorList>
            <person name="Nicholson A.C."/>
        </authorList>
    </citation>
    <scope>NUCLEOTIDE SEQUENCE [LARGE SCALE GENOMIC DNA]</scope>
    <source>
        <strain evidence="14 15">ATCC 23612</strain>
    </source>
</reference>
<dbReference type="CDD" id="cd19499">
    <property type="entry name" value="RecA-like_ClpB_Hsp104-like"/>
    <property type="match status" value="1"/>
</dbReference>
<dbReference type="InterPro" id="IPR036628">
    <property type="entry name" value="Clp_N_dom_sf"/>
</dbReference>
<dbReference type="InterPro" id="IPR019489">
    <property type="entry name" value="Clp_ATPase_C"/>
</dbReference>
<evidence type="ECO:0000313" key="14">
    <source>
        <dbReference type="EMBL" id="NKZ01875.1"/>
    </source>
</evidence>
<comment type="subunit">
    <text evidence="12">Homohexamer; The oligomerization is ATP-dependent.</text>
</comment>
<comment type="similarity">
    <text evidence="2 11">Belongs to the ClpA/ClpB family.</text>
</comment>
<dbReference type="SUPFAM" id="SSF81923">
    <property type="entry name" value="Double Clp-N motif"/>
    <property type="match status" value="1"/>
</dbReference>
<evidence type="ECO:0000256" key="2">
    <source>
        <dbReference type="ARBA" id="ARBA00008675"/>
    </source>
</evidence>
<dbReference type="Pfam" id="PF10431">
    <property type="entry name" value="ClpB_D2-small"/>
    <property type="match status" value="1"/>
</dbReference>
<proteinExistence type="inferred from homology"/>
<dbReference type="PROSITE" id="PS00871">
    <property type="entry name" value="CLPAB_2"/>
    <property type="match status" value="1"/>
</dbReference>
<dbReference type="FunFam" id="1.10.8.60:FF:000017">
    <property type="entry name" value="ATP-dependent chaperone ClpB"/>
    <property type="match status" value="1"/>
</dbReference>
<dbReference type="Gene3D" id="1.10.1780.10">
    <property type="entry name" value="Clp, N-terminal domain"/>
    <property type="match status" value="1"/>
</dbReference>
<keyword evidence="3 10" id="KW-0677">Repeat</keyword>
<dbReference type="GO" id="GO:0005524">
    <property type="term" value="F:ATP binding"/>
    <property type="evidence" value="ECO:0007669"/>
    <property type="project" value="UniProtKB-UniRule"/>
</dbReference>
<dbReference type="Pfam" id="PF00004">
    <property type="entry name" value="AAA"/>
    <property type="match status" value="1"/>
</dbReference>
<comment type="caution">
    <text evidence="14">The sequence shown here is derived from an EMBL/GenBank/DDBJ whole genome shotgun (WGS) entry which is preliminary data.</text>
</comment>
<feature type="coiled-coil region" evidence="12">
    <location>
        <begin position="412"/>
        <end position="526"/>
    </location>
</feature>
<dbReference type="FunFam" id="3.40.50.300:FF:000120">
    <property type="entry name" value="ATP-dependent chaperone ClpB"/>
    <property type="match status" value="1"/>
</dbReference>
<dbReference type="InterPro" id="IPR001270">
    <property type="entry name" value="ClpA/B"/>
</dbReference>
<dbReference type="InterPro" id="IPR003593">
    <property type="entry name" value="AAA+_ATPase"/>
</dbReference>
<dbReference type="FunFam" id="3.40.50.300:FF:000010">
    <property type="entry name" value="Chaperone clpB 1, putative"/>
    <property type="match status" value="1"/>
</dbReference>
<evidence type="ECO:0000256" key="9">
    <source>
        <dbReference type="ARBA" id="ARBA00026057"/>
    </source>
</evidence>
<dbReference type="GO" id="GO:0016887">
    <property type="term" value="F:ATP hydrolysis activity"/>
    <property type="evidence" value="ECO:0007669"/>
    <property type="project" value="InterPro"/>
</dbReference>
<dbReference type="AlphaFoldDB" id="A0A7X6RTC1"/>
<dbReference type="Proteomes" id="UP000553209">
    <property type="component" value="Unassembled WGS sequence"/>
</dbReference>
<dbReference type="GO" id="GO:0042026">
    <property type="term" value="P:protein refolding"/>
    <property type="evidence" value="ECO:0007669"/>
    <property type="project" value="UniProtKB-UniRule"/>
</dbReference>
<dbReference type="SMART" id="SM00382">
    <property type="entry name" value="AAA"/>
    <property type="match status" value="2"/>
</dbReference>
<name>A0A7X6RTC1_9ACTN</name>
<dbReference type="CDD" id="cd00009">
    <property type="entry name" value="AAA"/>
    <property type="match status" value="1"/>
</dbReference>
<feature type="domain" description="Clp R" evidence="13">
    <location>
        <begin position="1"/>
        <end position="146"/>
    </location>
</feature>
<evidence type="ECO:0000256" key="7">
    <source>
        <dbReference type="ARBA" id="ARBA00023054"/>
    </source>
</evidence>
<evidence type="ECO:0000256" key="11">
    <source>
        <dbReference type="RuleBase" id="RU004432"/>
    </source>
</evidence>
<evidence type="ECO:0000256" key="3">
    <source>
        <dbReference type="ARBA" id="ARBA00022737"/>
    </source>
</evidence>
<dbReference type="PANTHER" id="PTHR11638:SF18">
    <property type="entry name" value="HEAT SHOCK PROTEIN 104"/>
    <property type="match status" value="1"/>
</dbReference>
<dbReference type="PANTHER" id="PTHR11638">
    <property type="entry name" value="ATP-DEPENDENT CLP PROTEASE"/>
    <property type="match status" value="1"/>
</dbReference>
<evidence type="ECO:0000256" key="4">
    <source>
        <dbReference type="ARBA" id="ARBA00022741"/>
    </source>
</evidence>
<dbReference type="InterPro" id="IPR003959">
    <property type="entry name" value="ATPase_AAA_core"/>
</dbReference>
<dbReference type="SMART" id="SM01086">
    <property type="entry name" value="ClpB_D2-small"/>
    <property type="match status" value="1"/>
</dbReference>
<sequence>MNYKLTKKSQEALSVAIRRATTDGSPQTEPVHLLAALLDQAEGVTRPLLKEVGASPDALRDRVEAAVGALPKAAGSTVSSPSSSRQLIVSINTAAQRAQQMEDEYVSTEHLLVGLAADGGEASRLLTEAGATPDALLEGFERVRGTGKVTSENPEDTYQALEKYGVDLTERAREGKVDPVIGRDGEIRRVIQVLSRRTKNNPVLIGEPGVGKTAVVEGLAQRIVAGDVPQSLVGKRLVSLDLSAMVAGAKYRGEFEERLKAVLSEIKESEGQVITFIDELHTMVGAGAAEGAMDAGNMLKPMLARGELRMVGATTLDEYREKIEKDPALERRFQQVMVGEPSAADTIAILRGLKGRYEAHHKVQIADSALVAAATLSDRYITARFLPDKAIDLIDEAASRLRMEIDSSPVEIDELQRTVDRLKMEEMALDRESDPASRQRLERLRADLADRQEQLTGLVARWEQEKAGLNRVGELKGQLDDLRTRAELAQREGDFGAASRLMYGDIPQLEKQVEEASRDEERAASRGGATMVKDEVGADEVADVVSAWTGIPVGRLMEGETSKLLRMEEELGRRLIGQKDAVAAVSDAVRRARAGISDPDRPTGSFLFLGPTGVGKTELAKALAEFLFDDERAIVRVDMSEYSEKHSVSRLVGAPPGYVGYEEGGQLTEAVRRRPYTVVLLDEVEKAHLEVFDTLLQVLDDGRLTDGQGRQVDFRNTILILTSNLGSQFLVDQTLEEAVRRERVLDVVRATFKPEFLNRLDDVIMFDALSTEDLTRIVDLQVDKLARRLADRRLGLEVSASAREWLALTGYDPNYGARPLRRLVQSSIGDPLARELLSGDLAEGATVVVDVDEGADRLRVTSHGAEEAPEA</sequence>
<dbReference type="PROSITE" id="PS51903">
    <property type="entry name" value="CLP_R"/>
    <property type="match status" value="1"/>
</dbReference>
<dbReference type="RefSeq" id="WP_061083498.1">
    <property type="nucleotide sequence ID" value="NZ_JAAXPG010000046.1"/>
</dbReference>
<evidence type="ECO:0000256" key="8">
    <source>
        <dbReference type="ARBA" id="ARBA00023186"/>
    </source>
</evidence>
<accession>A0A7X6RTC1</accession>
<dbReference type="InterPro" id="IPR050130">
    <property type="entry name" value="ClpA_ClpB"/>
</dbReference>
<keyword evidence="8 11" id="KW-0143">Chaperone</keyword>
<dbReference type="Gene3D" id="1.10.8.60">
    <property type="match status" value="1"/>
</dbReference>
<evidence type="ECO:0000256" key="6">
    <source>
        <dbReference type="ARBA" id="ARBA00023016"/>
    </source>
</evidence>
<dbReference type="GO" id="GO:0005737">
    <property type="term" value="C:cytoplasm"/>
    <property type="evidence" value="ECO:0007669"/>
    <property type="project" value="UniProtKB-SubCell"/>
</dbReference>
<keyword evidence="6 12" id="KW-0346">Stress response</keyword>
<dbReference type="SUPFAM" id="SSF52540">
    <property type="entry name" value="P-loop containing nucleoside triphosphate hydrolases"/>
    <property type="match status" value="2"/>
</dbReference>
<dbReference type="Pfam" id="PF07724">
    <property type="entry name" value="AAA_2"/>
    <property type="match status" value="1"/>
</dbReference>
<keyword evidence="7 12" id="KW-0175">Coiled coil</keyword>
<dbReference type="Pfam" id="PF02861">
    <property type="entry name" value="Clp_N"/>
    <property type="match status" value="1"/>
</dbReference>
<keyword evidence="4 11" id="KW-0547">Nucleotide-binding</keyword>
<evidence type="ECO:0000259" key="13">
    <source>
        <dbReference type="PROSITE" id="PS51903"/>
    </source>
</evidence>
<keyword evidence="15" id="KW-1185">Reference proteome</keyword>
<dbReference type="InterPro" id="IPR017730">
    <property type="entry name" value="Chaperonin_ClpB"/>
</dbReference>
<evidence type="ECO:0000256" key="5">
    <source>
        <dbReference type="ARBA" id="ARBA00022840"/>
    </source>
</evidence>
<comment type="function">
    <text evidence="12">Part of a stress-induced multi-chaperone system, it is involved in the recovery of the cell from heat-induced damage, in cooperation with DnaK, DnaJ and GrpE.</text>
</comment>
<evidence type="ECO:0000256" key="10">
    <source>
        <dbReference type="PROSITE-ProRule" id="PRU01251"/>
    </source>
</evidence>
<dbReference type="InterPro" id="IPR004176">
    <property type="entry name" value="Clp_R_N"/>
</dbReference>
<dbReference type="GO" id="GO:0034605">
    <property type="term" value="P:cellular response to heat"/>
    <property type="evidence" value="ECO:0007669"/>
    <property type="project" value="TreeGrafter"/>
</dbReference>
<comment type="subunit">
    <text evidence="9">Homohexamer. The oligomerization is ATP-dependent.</text>
</comment>
<evidence type="ECO:0000313" key="15">
    <source>
        <dbReference type="Proteomes" id="UP000553209"/>
    </source>
</evidence>
<dbReference type="InterPro" id="IPR018368">
    <property type="entry name" value="ClpA/B_CS1"/>
</dbReference>
<dbReference type="Pfam" id="PF17871">
    <property type="entry name" value="AAA_lid_9"/>
    <property type="match status" value="1"/>
</dbReference>
<dbReference type="EMBL" id="JAAXPG010000046">
    <property type="protein sequence ID" value="NKZ01875.1"/>
    <property type="molecule type" value="Genomic_DNA"/>
</dbReference>